<feature type="transmembrane region" description="Helical" evidence="2">
    <location>
        <begin position="117"/>
        <end position="135"/>
    </location>
</feature>
<feature type="transmembrane region" description="Helical" evidence="2">
    <location>
        <begin position="352"/>
        <end position="381"/>
    </location>
</feature>
<gene>
    <name evidence="3" type="ORF">Q664_06230</name>
</gene>
<comment type="caution">
    <text evidence="3">The sequence shown here is derived from an EMBL/GenBank/DDBJ whole genome shotgun (WGS) entry which is preliminary data.</text>
</comment>
<dbReference type="RefSeq" id="WP_043390848.1">
    <property type="nucleotide sequence ID" value="NZ_JPMI01000035.1"/>
</dbReference>
<keyword evidence="2" id="KW-0472">Membrane</keyword>
<feature type="transmembrane region" description="Helical" evidence="2">
    <location>
        <begin position="46"/>
        <end position="64"/>
    </location>
</feature>
<organism evidence="3 4">
    <name type="scientific">Archangium violaceum Cb vi76</name>
    <dbReference type="NCBI Taxonomy" id="1406225"/>
    <lineage>
        <taxon>Bacteria</taxon>
        <taxon>Pseudomonadati</taxon>
        <taxon>Myxococcota</taxon>
        <taxon>Myxococcia</taxon>
        <taxon>Myxococcales</taxon>
        <taxon>Cystobacterineae</taxon>
        <taxon>Archangiaceae</taxon>
        <taxon>Archangium</taxon>
    </lineage>
</organism>
<feature type="transmembrane region" description="Helical" evidence="2">
    <location>
        <begin position="156"/>
        <end position="174"/>
    </location>
</feature>
<proteinExistence type="predicted"/>
<evidence type="ECO:0000313" key="4">
    <source>
        <dbReference type="Proteomes" id="UP000028547"/>
    </source>
</evidence>
<feature type="region of interest" description="Disordered" evidence="1">
    <location>
        <begin position="407"/>
        <end position="430"/>
    </location>
</feature>
<accession>A0A084SZI1</accession>
<sequence>MGSILAILAAVPYFGSRPLVASSVAVLLMALGSFEAGAGGRDAAPYSTFLAKVVIATLFAVSLVQRFAWDHVEAVWPRSSSWRWRAAVATATVSGMVFAGYRVGAFASSAERPTSELILGGLVVGAMGALTLAFARARTRIRQGLEAIPGADELGVLLVLDAGEMLFVMGGIALCAFAPTAATIAVLPIIGLVTWAWRILRAREESERIACPACATSTHRAALSCPGCGAPRDPSALDMIGRTTRAPAADTQAHVFALLARCRCRACAEPLEAGGPDACCARCGARAFPAPDDIRMFLRAADRALLRILLPLALIGAVPIIGLVAGLCVLRLSSANAVAAHGRWKHRLVARAVRAGLLLAFSLLQLVPFVGAGVVPLIAVASHLSNRRPLQRAAASAVVAAPVESLPPAPTEAHASGVDTSLPVPERGST</sequence>
<protein>
    <submittedName>
        <fullName evidence="3">Uncharacterized protein</fullName>
    </submittedName>
</protein>
<evidence type="ECO:0000256" key="2">
    <source>
        <dbReference type="SAM" id="Phobius"/>
    </source>
</evidence>
<evidence type="ECO:0000256" key="1">
    <source>
        <dbReference type="SAM" id="MobiDB-lite"/>
    </source>
</evidence>
<keyword evidence="2" id="KW-0812">Transmembrane</keyword>
<evidence type="ECO:0000313" key="3">
    <source>
        <dbReference type="EMBL" id="KFA93866.1"/>
    </source>
</evidence>
<dbReference type="EMBL" id="JPMI01000035">
    <property type="protein sequence ID" value="KFA93866.1"/>
    <property type="molecule type" value="Genomic_DNA"/>
</dbReference>
<feature type="transmembrane region" description="Helical" evidence="2">
    <location>
        <begin position="304"/>
        <end position="332"/>
    </location>
</feature>
<dbReference type="Proteomes" id="UP000028547">
    <property type="component" value="Unassembled WGS sequence"/>
</dbReference>
<name>A0A084SZI1_9BACT</name>
<feature type="transmembrane region" description="Helical" evidence="2">
    <location>
        <begin position="84"/>
        <end position="105"/>
    </location>
</feature>
<keyword evidence="2" id="KW-1133">Transmembrane helix</keyword>
<feature type="transmembrane region" description="Helical" evidence="2">
    <location>
        <begin position="180"/>
        <end position="200"/>
    </location>
</feature>
<dbReference type="AlphaFoldDB" id="A0A084SZI1"/>
<reference evidence="3 4" key="1">
    <citation type="submission" date="2014-07" db="EMBL/GenBank/DDBJ databases">
        <title>Draft Genome Sequence of Gephyronic Acid Producer, Cystobacter violaceus Strain Cb vi76.</title>
        <authorList>
            <person name="Stevens D.C."/>
            <person name="Young J."/>
            <person name="Carmichael R."/>
            <person name="Tan J."/>
            <person name="Taylor R.E."/>
        </authorList>
    </citation>
    <scope>NUCLEOTIDE SEQUENCE [LARGE SCALE GENOMIC DNA]</scope>
    <source>
        <strain evidence="3 4">Cb vi76</strain>
    </source>
</reference>